<keyword evidence="3" id="KW-1185">Reference proteome</keyword>
<accession>R4YSH6</accession>
<evidence type="ECO:0000313" key="3">
    <source>
        <dbReference type="Proteomes" id="UP000032749"/>
    </source>
</evidence>
<keyword evidence="1" id="KW-0732">Signal</keyword>
<evidence type="ECO:0000256" key="1">
    <source>
        <dbReference type="SAM" id="SignalP"/>
    </source>
</evidence>
<dbReference type="Proteomes" id="UP000032749">
    <property type="component" value="Chromosome"/>
</dbReference>
<dbReference type="Pfam" id="PF13729">
    <property type="entry name" value="TraF_2"/>
    <property type="match status" value="1"/>
</dbReference>
<dbReference type="STRING" id="698738.OLEAN_C08980"/>
<reference evidence="2 3" key="1">
    <citation type="journal article" date="2013" name="Nat. Commun.">
        <title>Genome sequence and functional genomic analysis of the oil-degrading bacterium Oleispira antarctica.</title>
        <authorList>
            <person name="Kube M."/>
            <person name="Chernikova T.N."/>
            <person name="Al-Ramahi Y."/>
            <person name="Beloqui A."/>
            <person name="Lopez-Cortez N."/>
            <person name="Guazzaroni M.E."/>
            <person name="Heipieper H.J."/>
            <person name="Klages S."/>
            <person name="Kotsyurbenko O.R."/>
            <person name="Langer I."/>
            <person name="Nechitaylo T.Y."/>
            <person name="Lunsdorf H."/>
            <person name="Fernandez M."/>
            <person name="Juarez S."/>
            <person name="Ciordia S."/>
            <person name="Singer A."/>
            <person name="Kagan O."/>
            <person name="Egorova O."/>
            <person name="Petit P.A."/>
            <person name="Stogios P."/>
            <person name="Kim Y."/>
            <person name="Tchigvintsev A."/>
            <person name="Flick R."/>
            <person name="Denaro R."/>
            <person name="Genovese M."/>
            <person name="Albar J.P."/>
            <person name="Reva O.N."/>
            <person name="Martinez-Gomariz M."/>
            <person name="Tran H."/>
            <person name="Ferrer M."/>
            <person name="Savchenko A."/>
            <person name="Yakunin A.F."/>
            <person name="Yakimov M.M."/>
            <person name="Golyshina O.V."/>
            <person name="Reinhardt R."/>
            <person name="Golyshin P.N."/>
        </authorList>
    </citation>
    <scope>NUCLEOTIDE SEQUENCE [LARGE SCALE GENOMIC DNA]</scope>
</reference>
<name>R4YSH6_OLEAN</name>
<organism evidence="2 3">
    <name type="scientific">Oleispira antarctica RB-8</name>
    <dbReference type="NCBI Taxonomy" id="698738"/>
    <lineage>
        <taxon>Bacteria</taxon>
        <taxon>Pseudomonadati</taxon>
        <taxon>Pseudomonadota</taxon>
        <taxon>Gammaproteobacteria</taxon>
        <taxon>Oceanospirillales</taxon>
        <taxon>Oceanospirillaceae</taxon>
        <taxon>Oleispira</taxon>
    </lineage>
</organism>
<dbReference type="HOGENOM" id="CLU_037007_1_0_6"/>
<proteinExistence type="predicted"/>
<evidence type="ECO:0000313" key="2">
    <source>
        <dbReference type="EMBL" id="CCK75074.1"/>
    </source>
</evidence>
<dbReference type="AlphaFoldDB" id="R4YSH6"/>
<dbReference type="EMBL" id="FO203512">
    <property type="protein sequence ID" value="CCK75074.1"/>
    <property type="molecule type" value="Genomic_DNA"/>
</dbReference>
<dbReference type="OrthoDB" id="6077588at2"/>
<dbReference type="Gene3D" id="2.40.160.60">
    <property type="entry name" value="Outer membrane protein transport protein (OMPP1/FadL/TodX)"/>
    <property type="match status" value="1"/>
</dbReference>
<dbReference type="InterPro" id="IPR032811">
    <property type="entry name" value="Put_conjugal_transfer"/>
</dbReference>
<dbReference type="KEGG" id="oai:OLEAN_C08980"/>
<feature type="signal peptide" evidence="1">
    <location>
        <begin position="1"/>
        <end position="19"/>
    </location>
</feature>
<gene>
    <name evidence="2" type="ORF">OLEAN_C08980</name>
</gene>
<protein>
    <submittedName>
        <fullName evidence="2">Conjugative transfer protein</fullName>
    </submittedName>
</protein>
<sequence>MIKRSLLATSIAMALVQQAAATPLLPMDARGLAMGSTGVASAKLAHAPQYNPALLSTANAEDDFAIVFPQIGVSVADEDKLIESFDDLVNEDYEGTQEPIVDHFDTILTNLDDTLSNGPNSVEQQIQSLKDELENPTTTAALRSASLSLDTSIGNVQIQTNDLTQTTFDLTSELDSMSGSPLSGSLGVNGAIAIPSKTFAAAVSVSGSAYFSGRMFFTRDDQNLLNDYAGAINDYAGEVKDYTSATALLADTIDAADTECSSNPGSPQCVALGAQADAQLTIANAELADLNGFNRNSGSTVIISTDGNGNIVIAEDPDLTSNVQIIAVGITEIGITLSREFSIAGEDIAIGITPKFQTIKTFNYVASVEEEDIKEEDIKETEQDFSDFNLDIGIAYQFGSSKQWQAGLVAKNLFSKEYETESNEYGPTGNKEISKETISLDTQFRGGISHSTDWTVVAFDLDLMENDPVAFEAPTQYASIGAELDLFDTLQFRAGYRTNLSVSDSAIASIGLGFSPFGVHIDLAAMANPSDPEKEAGAALELGFYF</sequence>
<feature type="chain" id="PRO_5004383924" evidence="1">
    <location>
        <begin position="20"/>
        <end position="546"/>
    </location>
</feature>